<feature type="active site" description="Proton acceptor; specific for (S)-substrate epimerization" evidence="5">
    <location>
        <position position="263"/>
    </location>
</feature>
<dbReference type="SFLD" id="SFLDF00010">
    <property type="entry name" value="dipeptide_epimerase"/>
    <property type="match status" value="1"/>
</dbReference>
<accession>A0A6M0RKB7</accession>
<dbReference type="InterPro" id="IPR018110">
    <property type="entry name" value="Mandel_Rmase/mucon_lact_enz_CS"/>
</dbReference>
<dbReference type="EMBL" id="QXHD01000004">
    <property type="protein sequence ID" value="NEZ56636.1"/>
    <property type="molecule type" value="Genomic_DNA"/>
</dbReference>
<feature type="active site" description="Proton acceptor; specific for (R)-substrate epimerization" evidence="5">
    <location>
        <position position="160"/>
    </location>
</feature>
<dbReference type="InterPro" id="IPR036849">
    <property type="entry name" value="Enolase-like_C_sf"/>
</dbReference>
<dbReference type="PROSITE" id="PS00909">
    <property type="entry name" value="MR_MLE_2"/>
    <property type="match status" value="1"/>
</dbReference>
<dbReference type="PANTHER" id="PTHR48080">
    <property type="entry name" value="D-GALACTONATE DEHYDRATASE-RELATED"/>
    <property type="match status" value="1"/>
</dbReference>
<evidence type="ECO:0000256" key="5">
    <source>
        <dbReference type="PIRSR" id="PIRSR634603-1"/>
    </source>
</evidence>
<dbReference type="Pfam" id="PF13378">
    <property type="entry name" value="MR_MLE_C"/>
    <property type="match status" value="1"/>
</dbReference>
<dbReference type="EC" id="5.1.1.-" evidence="7"/>
<dbReference type="SUPFAM" id="SSF54826">
    <property type="entry name" value="Enolase N-terminal domain-like"/>
    <property type="match status" value="1"/>
</dbReference>
<reference evidence="9 10" key="1">
    <citation type="journal article" date="2020" name="Microb. Ecol.">
        <title>Ecogenomics of the Marine Benthic Filamentous Cyanobacterium Adonisia.</title>
        <authorList>
            <person name="Walter J.M."/>
            <person name="Coutinho F.H."/>
            <person name="Leomil L."/>
            <person name="Hargreaves P.I."/>
            <person name="Campeao M.E."/>
            <person name="Vieira V.V."/>
            <person name="Silva B.S."/>
            <person name="Fistarol G.O."/>
            <person name="Salomon P.S."/>
            <person name="Sawabe T."/>
            <person name="Mino S."/>
            <person name="Hosokawa M."/>
            <person name="Miyashita H."/>
            <person name="Maruyama F."/>
            <person name="van Verk M.C."/>
            <person name="Dutilh B.E."/>
            <person name="Thompson C.C."/>
            <person name="Thompson F.L."/>
        </authorList>
    </citation>
    <scope>NUCLEOTIDE SEQUENCE [LARGE SCALE GENOMIC DNA]</scope>
    <source>
        <strain evidence="9 10">CCMR0081</strain>
    </source>
</reference>
<proteinExistence type="inferred from homology"/>
<feature type="binding site" evidence="6">
    <location>
        <position position="216"/>
    </location>
    <ligand>
        <name>Mg(2+)</name>
        <dbReference type="ChEBI" id="CHEBI:18420"/>
    </ligand>
</feature>
<evidence type="ECO:0000256" key="1">
    <source>
        <dbReference type="ARBA" id="ARBA00008031"/>
    </source>
</evidence>
<dbReference type="SFLD" id="SFLDS00001">
    <property type="entry name" value="Enolase"/>
    <property type="match status" value="1"/>
</dbReference>
<feature type="domain" description="Mandelate racemase/muconate lactonizing enzyme C-terminal" evidence="8">
    <location>
        <begin position="138"/>
        <end position="237"/>
    </location>
</feature>
<dbReference type="InterPro" id="IPR029017">
    <property type="entry name" value="Enolase-like_N"/>
</dbReference>
<keyword evidence="10" id="KW-1185">Reference proteome</keyword>
<keyword evidence="3 6" id="KW-0460">Magnesium</keyword>
<keyword evidence="2 6" id="KW-0479">Metal-binding</keyword>
<comment type="caution">
    <text evidence="9">The sequence shown here is derived from an EMBL/GenBank/DDBJ whole genome shotgun (WGS) entry which is preliminary data.</text>
</comment>
<dbReference type="AlphaFoldDB" id="A0A6M0RKB7"/>
<feature type="binding site" evidence="6">
    <location>
        <position position="241"/>
    </location>
    <ligand>
        <name>Mg(2+)</name>
        <dbReference type="ChEBI" id="CHEBI:18420"/>
    </ligand>
</feature>
<protein>
    <recommendedName>
        <fullName evidence="7">Dipeptide epimerase</fullName>
        <ecNumber evidence="7">5.1.1.-</ecNumber>
    </recommendedName>
</protein>
<dbReference type="SUPFAM" id="SSF51604">
    <property type="entry name" value="Enolase C-terminal domain-like"/>
    <property type="match status" value="1"/>
</dbReference>
<comment type="cofactor">
    <cofactor evidence="6 7">
        <name>Mg(2+)</name>
        <dbReference type="ChEBI" id="CHEBI:18420"/>
    </cofactor>
    <text evidence="6 7">Binds 1 Mg(2+) ion per subunit.</text>
</comment>
<dbReference type="InterPro" id="IPR029065">
    <property type="entry name" value="Enolase_C-like"/>
</dbReference>
<dbReference type="Gene3D" id="3.20.20.120">
    <property type="entry name" value="Enolase-like C-terminal domain"/>
    <property type="match status" value="1"/>
</dbReference>
<dbReference type="InterPro" id="IPR013342">
    <property type="entry name" value="Mandelate_racemase_C"/>
</dbReference>
<dbReference type="SFLD" id="SFLDG00180">
    <property type="entry name" value="muconate_cycloisomerase"/>
    <property type="match status" value="1"/>
</dbReference>
<evidence type="ECO:0000256" key="4">
    <source>
        <dbReference type="ARBA" id="ARBA00023235"/>
    </source>
</evidence>
<dbReference type="GO" id="GO:0046872">
    <property type="term" value="F:metal ion binding"/>
    <property type="evidence" value="ECO:0007669"/>
    <property type="project" value="UniProtKB-KW"/>
</dbReference>
<dbReference type="Proteomes" id="UP000481033">
    <property type="component" value="Unassembled WGS sequence"/>
</dbReference>
<evidence type="ECO:0000256" key="6">
    <source>
        <dbReference type="PIRSR" id="PIRSR634603-3"/>
    </source>
</evidence>
<dbReference type="InterPro" id="IPR013341">
    <property type="entry name" value="Mandelate_racemase_N_dom"/>
</dbReference>
<feature type="binding site" evidence="6">
    <location>
        <position position="190"/>
    </location>
    <ligand>
        <name>Mg(2+)</name>
        <dbReference type="ChEBI" id="CHEBI:18420"/>
    </ligand>
</feature>
<name>A0A6M0RKB7_9CYAN</name>
<dbReference type="CDD" id="cd03319">
    <property type="entry name" value="L-Ala-DL-Glu_epimerase"/>
    <property type="match status" value="1"/>
</dbReference>
<keyword evidence="4 7" id="KW-0413">Isomerase</keyword>
<evidence type="ECO:0000256" key="2">
    <source>
        <dbReference type="ARBA" id="ARBA00022723"/>
    </source>
</evidence>
<dbReference type="SMART" id="SM00922">
    <property type="entry name" value="MR_MLE"/>
    <property type="match status" value="1"/>
</dbReference>
<sequence length="350" mass="38477">MHITYHPITLHKKVPLTISRGTRSQSTNLFIQLTDDNITGYGEATPFSIGDQTQTPETITHSLDQIIEGISYYHPLDRQIIEESLDQIAPCSAARAAIDVALWDWLGKKVGLPLWQLWGLDPQRIGPTAVTVGINTPEGACDRIRRWHADYPDLRSIKIKLGSPAGIEADQAMLSALQSEFHPHDKISVDANGGWTLDNAKTMATWLAERNITYLEQPLPVSANHQLAELKQHSPLPIFVDESCFTSQDIMPLAQHIDGINIKLMKSGGLTEAHRMIHTARACGLSVMFGCYSDSTLSNTALAQLSPLAHHLDLDSHLNLKDNPCCGATLELGRLMPNNQPGLGVTHLVT</sequence>
<dbReference type="Gene3D" id="3.30.390.10">
    <property type="entry name" value="Enolase-like, N-terminal domain"/>
    <property type="match status" value="1"/>
</dbReference>
<gene>
    <name evidence="9" type="ORF">DXZ20_13305</name>
</gene>
<dbReference type="InterPro" id="IPR034603">
    <property type="entry name" value="Dipeptide_epimerase"/>
</dbReference>
<evidence type="ECO:0000313" key="10">
    <source>
        <dbReference type="Proteomes" id="UP000481033"/>
    </source>
</evidence>
<dbReference type="GO" id="GO:0016855">
    <property type="term" value="F:racemase and epimerase activity, acting on amino acids and derivatives"/>
    <property type="evidence" value="ECO:0007669"/>
    <property type="project" value="UniProtKB-UniRule"/>
</dbReference>
<organism evidence="9 10">
    <name type="scientific">Adonisia turfae CCMR0081</name>
    <dbReference type="NCBI Taxonomy" id="2292702"/>
    <lineage>
        <taxon>Bacteria</taxon>
        <taxon>Bacillati</taxon>
        <taxon>Cyanobacteriota</taxon>
        <taxon>Adonisia</taxon>
        <taxon>Adonisia turfae</taxon>
    </lineage>
</organism>
<comment type="similarity">
    <text evidence="1 7">Belongs to the mandelate racemase/muconate lactonizing enzyme family.</text>
</comment>
<evidence type="ECO:0000313" key="9">
    <source>
        <dbReference type="EMBL" id="NEZ56636.1"/>
    </source>
</evidence>
<dbReference type="Pfam" id="PF02746">
    <property type="entry name" value="MR_MLE_N"/>
    <property type="match status" value="1"/>
</dbReference>
<dbReference type="RefSeq" id="WP_163698634.1">
    <property type="nucleotide sequence ID" value="NZ_QXHD01000004.1"/>
</dbReference>
<dbReference type="PANTHER" id="PTHR48080:SF3">
    <property type="entry name" value="ENOLASE SUPERFAMILY MEMBER DDB_G0284701"/>
    <property type="match status" value="1"/>
</dbReference>
<evidence type="ECO:0000259" key="8">
    <source>
        <dbReference type="SMART" id="SM00922"/>
    </source>
</evidence>
<evidence type="ECO:0000256" key="3">
    <source>
        <dbReference type="ARBA" id="ARBA00022842"/>
    </source>
</evidence>
<dbReference type="InterPro" id="IPR034593">
    <property type="entry name" value="DgoD-like"/>
</dbReference>
<dbReference type="GO" id="GO:0009063">
    <property type="term" value="P:amino acid catabolic process"/>
    <property type="evidence" value="ECO:0007669"/>
    <property type="project" value="InterPro"/>
</dbReference>
<evidence type="ECO:0000256" key="7">
    <source>
        <dbReference type="RuleBase" id="RU366006"/>
    </source>
</evidence>